<comment type="caution">
    <text evidence="2">The sequence shown here is derived from an EMBL/GenBank/DDBJ whole genome shotgun (WGS) entry which is preliminary data.</text>
</comment>
<feature type="compositionally biased region" description="Basic and acidic residues" evidence="1">
    <location>
        <begin position="178"/>
        <end position="189"/>
    </location>
</feature>
<name>A0ABP9DR68_9BACT</name>
<evidence type="ECO:0000256" key="1">
    <source>
        <dbReference type="SAM" id="MobiDB-lite"/>
    </source>
</evidence>
<organism evidence="2 3">
    <name type="scientific">Algivirga pacifica</name>
    <dbReference type="NCBI Taxonomy" id="1162670"/>
    <lineage>
        <taxon>Bacteria</taxon>
        <taxon>Pseudomonadati</taxon>
        <taxon>Bacteroidota</taxon>
        <taxon>Cytophagia</taxon>
        <taxon>Cytophagales</taxon>
        <taxon>Flammeovirgaceae</taxon>
        <taxon>Algivirga</taxon>
    </lineage>
</organism>
<protein>
    <recommendedName>
        <fullName evidence="4">DUF177 domain-containing protein</fullName>
    </recommendedName>
</protein>
<proteinExistence type="predicted"/>
<dbReference type="Proteomes" id="UP001500298">
    <property type="component" value="Unassembled WGS sequence"/>
</dbReference>
<evidence type="ECO:0000313" key="3">
    <source>
        <dbReference type="Proteomes" id="UP001500298"/>
    </source>
</evidence>
<reference evidence="3" key="1">
    <citation type="journal article" date="2019" name="Int. J. Syst. Evol. Microbiol.">
        <title>The Global Catalogue of Microorganisms (GCM) 10K type strain sequencing project: providing services to taxonomists for standard genome sequencing and annotation.</title>
        <authorList>
            <consortium name="The Broad Institute Genomics Platform"/>
            <consortium name="The Broad Institute Genome Sequencing Center for Infectious Disease"/>
            <person name="Wu L."/>
            <person name="Ma J."/>
        </authorList>
    </citation>
    <scope>NUCLEOTIDE SEQUENCE [LARGE SCALE GENOMIC DNA]</scope>
    <source>
        <strain evidence="3">JCM 18326</strain>
    </source>
</reference>
<evidence type="ECO:0000313" key="2">
    <source>
        <dbReference type="EMBL" id="GAA4850186.1"/>
    </source>
</evidence>
<dbReference type="RefSeq" id="WP_345374820.1">
    <property type="nucleotide sequence ID" value="NZ_BAABJX010000063.1"/>
</dbReference>
<dbReference type="EMBL" id="BAABJX010000063">
    <property type="protein sequence ID" value="GAA4850186.1"/>
    <property type="molecule type" value="Genomic_DNA"/>
</dbReference>
<evidence type="ECO:0008006" key="4">
    <source>
        <dbReference type="Google" id="ProtNLM"/>
    </source>
</evidence>
<gene>
    <name evidence="2" type="ORF">GCM10023331_38570</name>
</gene>
<feature type="compositionally biased region" description="Acidic residues" evidence="1">
    <location>
        <begin position="159"/>
        <end position="177"/>
    </location>
</feature>
<feature type="region of interest" description="Disordered" evidence="1">
    <location>
        <begin position="156"/>
        <end position="189"/>
    </location>
</feature>
<dbReference type="Pfam" id="PF02620">
    <property type="entry name" value="YceD"/>
    <property type="match status" value="1"/>
</dbReference>
<accession>A0ABP9DR68</accession>
<dbReference type="InterPro" id="IPR003772">
    <property type="entry name" value="YceD"/>
</dbReference>
<sequence length="189" mass="22264">MRKEQSPYSIDIYNLKNGQHQFEMQVDKALLEYFQSDVMEDVKAKVMLTVTKTETSLQVDIHIDGKVTLLCDRSLEAFDEPFEVDDTLYYKFGEAFEELDDNLFVIPENELQIDLAQALYDFIVLSLPAKRIHPDYRDEWDEDELLDEDYAIEIIYEGEKEDDSDDNDEGDDDDNDDIDPRWQDLKKLK</sequence>
<keyword evidence="3" id="KW-1185">Reference proteome</keyword>